<keyword evidence="3 5" id="KW-0371">Homeobox</keyword>
<dbReference type="AlphaFoldDB" id="A0A3S5AJ63"/>
<dbReference type="PANTHER" id="PTHR24329:SF543">
    <property type="entry name" value="FI01017P-RELATED"/>
    <property type="match status" value="1"/>
</dbReference>
<evidence type="ECO:0000256" key="2">
    <source>
        <dbReference type="ARBA" id="ARBA00023125"/>
    </source>
</evidence>
<dbReference type="PROSITE" id="PS00027">
    <property type="entry name" value="HOMEOBOX_1"/>
    <property type="match status" value="1"/>
</dbReference>
<proteinExistence type="predicted"/>
<evidence type="ECO:0000256" key="3">
    <source>
        <dbReference type="ARBA" id="ARBA00023155"/>
    </source>
</evidence>
<evidence type="ECO:0000259" key="8">
    <source>
        <dbReference type="PROSITE" id="PS50071"/>
    </source>
</evidence>
<comment type="caution">
    <text evidence="9">The sequence shown here is derived from an EMBL/GenBank/DDBJ whole genome shotgun (WGS) entry which is preliminary data.</text>
</comment>
<evidence type="ECO:0000313" key="9">
    <source>
        <dbReference type="EMBL" id="VEL21616.1"/>
    </source>
</evidence>
<dbReference type="Pfam" id="PF00046">
    <property type="entry name" value="Homeodomain"/>
    <property type="match status" value="1"/>
</dbReference>
<dbReference type="InterPro" id="IPR009057">
    <property type="entry name" value="Homeodomain-like_sf"/>
</dbReference>
<comment type="subcellular location">
    <subcellularLocation>
        <location evidence="1 5 6">Nucleus</location>
    </subcellularLocation>
</comment>
<dbReference type="GO" id="GO:0000977">
    <property type="term" value="F:RNA polymerase II transcription regulatory region sequence-specific DNA binding"/>
    <property type="evidence" value="ECO:0007669"/>
    <property type="project" value="TreeGrafter"/>
</dbReference>
<dbReference type="Gene3D" id="1.10.10.60">
    <property type="entry name" value="Homeodomain-like"/>
    <property type="match status" value="1"/>
</dbReference>
<organism evidence="9 10">
    <name type="scientific">Protopolystoma xenopodis</name>
    <dbReference type="NCBI Taxonomy" id="117903"/>
    <lineage>
        <taxon>Eukaryota</taxon>
        <taxon>Metazoa</taxon>
        <taxon>Spiralia</taxon>
        <taxon>Lophotrochozoa</taxon>
        <taxon>Platyhelminthes</taxon>
        <taxon>Monogenea</taxon>
        <taxon>Polyopisthocotylea</taxon>
        <taxon>Polystomatidea</taxon>
        <taxon>Polystomatidae</taxon>
        <taxon>Protopolystoma</taxon>
    </lineage>
</organism>
<feature type="DNA-binding region" description="Homeobox" evidence="5">
    <location>
        <begin position="3"/>
        <end position="27"/>
    </location>
</feature>
<name>A0A3S5AJ63_9PLAT</name>
<evidence type="ECO:0000256" key="6">
    <source>
        <dbReference type="RuleBase" id="RU000682"/>
    </source>
</evidence>
<feature type="compositionally biased region" description="Low complexity" evidence="7">
    <location>
        <begin position="31"/>
        <end position="41"/>
    </location>
</feature>
<sequence length="213" mass="23338">MAKAAGLAESRVQVWFSNRRAKWRRESKQTSSPSAPSFSDSALVTHARDKAIDTLELLEKSKEVVNHSLLAHSSSPAINPVLRTQPSKKDSHVPPNQLSHDQMPAKMSSALTVMALTHTSSLSSPNLHAKETKSYVKSGDDQINLNAELNCTSDVAESTCINSISCLTIIEDRSVLKLAGSQPDKVKLNNATPVIDNKIQVNGWHDRMDKRMS</sequence>
<feature type="compositionally biased region" description="Polar residues" evidence="7">
    <location>
        <begin position="76"/>
        <end position="85"/>
    </location>
</feature>
<feature type="domain" description="Homeobox" evidence="8">
    <location>
        <begin position="1"/>
        <end position="26"/>
    </location>
</feature>
<keyword evidence="2 5" id="KW-0238">DNA-binding</keyword>
<dbReference type="GO" id="GO:0000981">
    <property type="term" value="F:DNA-binding transcription factor activity, RNA polymerase II-specific"/>
    <property type="evidence" value="ECO:0007669"/>
    <property type="project" value="InterPro"/>
</dbReference>
<dbReference type="SUPFAM" id="SSF46689">
    <property type="entry name" value="Homeodomain-like"/>
    <property type="match status" value="1"/>
</dbReference>
<dbReference type="PROSITE" id="PS50071">
    <property type="entry name" value="HOMEOBOX_2"/>
    <property type="match status" value="1"/>
</dbReference>
<dbReference type="OrthoDB" id="6159439at2759"/>
<keyword evidence="4 5" id="KW-0539">Nucleus</keyword>
<dbReference type="InterPro" id="IPR001356">
    <property type="entry name" value="HD"/>
</dbReference>
<accession>A0A3S5AJ63</accession>
<evidence type="ECO:0000256" key="5">
    <source>
        <dbReference type="PROSITE-ProRule" id="PRU00108"/>
    </source>
</evidence>
<dbReference type="GO" id="GO:0005634">
    <property type="term" value="C:nucleus"/>
    <property type="evidence" value="ECO:0007669"/>
    <property type="project" value="UniProtKB-SubCell"/>
</dbReference>
<evidence type="ECO:0000256" key="1">
    <source>
        <dbReference type="ARBA" id="ARBA00004123"/>
    </source>
</evidence>
<dbReference type="InterPro" id="IPR017970">
    <property type="entry name" value="Homeobox_CS"/>
</dbReference>
<feature type="region of interest" description="Disordered" evidence="7">
    <location>
        <begin position="19"/>
        <end position="41"/>
    </location>
</feature>
<keyword evidence="10" id="KW-1185">Reference proteome</keyword>
<dbReference type="CDD" id="cd00086">
    <property type="entry name" value="homeodomain"/>
    <property type="match status" value="1"/>
</dbReference>
<protein>
    <recommendedName>
        <fullName evidence="8">Homeobox domain-containing protein</fullName>
    </recommendedName>
</protein>
<evidence type="ECO:0000256" key="7">
    <source>
        <dbReference type="SAM" id="MobiDB-lite"/>
    </source>
</evidence>
<reference evidence="9" key="1">
    <citation type="submission" date="2018-11" db="EMBL/GenBank/DDBJ databases">
        <authorList>
            <consortium name="Pathogen Informatics"/>
        </authorList>
    </citation>
    <scope>NUCLEOTIDE SEQUENCE</scope>
</reference>
<evidence type="ECO:0000256" key="4">
    <source>
        <dbReference type="ARBA" id="ARBA00023242"/>
    </source>
</evidence>
<dbReference type="InterPro" id="IPR050649">
    <property type="entry name" value="Paired_Homeobox_TFs"/>
</dbReference>
<dbReference type="EMBL" id="CAAALY010052200">
    <property type="protein sequence ID" value="VEL21616.1"/>
    <property type="molecule type" value="Genomic_DNA"/>
</dbReference>
<dbReference type="Proteomes" id="UP000784294">
    <property type="component" value="Unassembled WGS sequence"/>
</dbReference>
<evidence type="ECO:0000313" key="10">
    <source>
        <dbReference type="Proteomes" id="UP000784294"/>
    </source>
</evidence>
<dbReference type="PANTHER" id="PTHR24329">
    <property type="entry name" value="HOMEOBOX PROTEIN ARISTALESS"/>
    <property type="match status" value="1"/>
</dbReference>
<gene>
    <name evidence="9" type="ORF">PXEA_LOCUS15056</name>
</gene>
<feature type="region of interest" description="Disordered" evidence="7">
    <location>
        <begin position="76"/>
        <end position="97"/>
    </location>
</feature>